<protein>
    <submittedName>
        <fullName evidence="2">Uncharacterized protein</fullName>
    </submittedName>
</protein>
<evidence type="ECO:0000313" key="3">
    <source>
        <dbReference type="Proteomes" id="UP001595536"/>
    </source>
</evidence>
<reference evidence="3" key="1">
    <citation type="journal article" date="2019" name="Int. J. Syst. Evol. Microbiol.">
        <title>The Global Catalogue of Microorganisms (GCM) 10K type strain sequencing project: providing services to taxonomists for standard genome sequencing and annotation.</title>
        <authorList>
            <consortium name="The Broad Institute Genomics Platform"/>
            <consortium name="The Broad Institute Genome Sequencing Center for Infectious Disease"/>
            <person name="Wu L."/>
            <person name="Ma J."/>
        </authorList>
    </citation>
    <scope>NUCLEOTIDE SEQUENCE [LARGE SCALE GENOMIC DNA]</scope>
    <source>
        <strain evidence="3">CCM 7941</strain>
    </source>
</reference>
<organism evidence="2 3">
    <name type="scientific">Camelimonas abortus</name>
    <dbReference type="NCBI Taxonomy" id="1017184"/>
    <lineage>
        <taxon>Bacteria</taxon>
        <taxon>Pseudomonadati</taxon>
        <taxon>Pseudomonadota</taxon>
        <taxon>Alphaproteobacteria</taxon>
        <taxon>Hyphomicrobiales</taxon>
        <taxon>Chelatococcaceae</taxon>
        <taxon>Camelimonas</taxon>
    </lineage>
</organism>
<name>A0ABV7LI24_9HYPH</name>
<proteinExistence type="predicted"/>
<evidence type="ECO:0000256" key="1">
    <source>
        <dbReference type="SAM" id="Phobius"/>
    </source>
</evidence>
<feature type="transmembrane region" description="Helical" evidence="1">
    <location>
        <begin position="21"/>
        <end position="43"/>
    </location>
</feature>
<gene>
    <name evidence="2" type="ORF">ACFOEX_13275</name>
</gene>
<keyword evidence="1" id="KW-0812">Transmembrane</keyword>
<comment type="caution">
    <text evidence="2">The sequence shown here is derived from an EMBL/GenBank/DDBJ whole genome shotgun (WGS) entry which is preliminary data.</text>
</comment>
<dbReference type="Proteomes" id="UP001595536">
    <property type="component" value="Unassembled WGS sequence"/>
</dbReference>
<accession>A0ABV7LI24</accession>
<keyword evidence="3" id="KW-1185">Reference proteome</keyword>
<evidence type="ECO:0000313" key="2">
    <source>
        <dbReference type="EMBL" id="MFC3267313.1"/>
    </source>
</evidence>
<keyword evidence="1" id="KW-0472">Membrane</keyword>
<sequence length="54" mass="5968">MFWKKRGRIIMDGEQARAGSWGVRALYVLLASLALASAAWLVLEIWGGGPPRIQ</sequence>
<dbReference type="RefSeq" id="WP_376829241.1">
    <property type="nucleotide sequence ID" value="NZ_JBHLWR010000006.1"/>
</dbReference>
<dbReference type="EMBL" id="JBHRUV010000101">
    <property type="protein sequence ID" value="MFC3267313.1"/>
    <property type="molecule type" value="Genomic_DNA"/>
</dbReference>
<keyword evidence="1" id="KW-1133">Transmembrane helix</keyword>